<keyword evidence="3" id="KW-1185">Reference proteome</keyword>
<evidence type="ECO:0000313" key="2">
    <source>
        <dbReference type="EMBL" id="CDW91312.1"/>
    </source>
</evidence>
<proteinExistence type="predicted"/>
<organism evidence="2 3">
    <name type="scientific">Stylonychia lemnae</name>
    <name type="common">Ciliate</name>
    <dbReference type="NCBI Taxonomy" id="5949"/>
    <lineage>
        <taxon>Eukaryota</taxon>
        <taxon>Sar</taxon>
        <taxon>Alveolata</taxon>
        <taxon>Ciliophora</taxon>
        <taxon>Intramacronucleata</taxon>
        <taxon>Spirotrichea</taxon>
        <taxon>Stichotrichia</taxon>
        <taxon>Sporadotrichida</taxon>
        <taxon>Oxytrichidae</taxon>
        <taxon>Stylonychinae</taxon>
        <taxon>Stylonychia</taxon>
    </lineage>
</organism>
<accession>A0A078BDQ8</accession>
<gene>
    <name evidence="2" type="primary">Contig18896.g20045</name>
    <name evidence="2" type="ORF">STYLEM_20466</name>
</gene>
<dbReference type="Proteomes" id="UP000039865">
    <property type="component" value="Unassembled WGS sequence"/>
</dbReference>
<name>A0A078BDQ8_STYLE</name>
<reference evidence="2 3" key="1">
    <citation type="submission" date="2014-06" db="EMBL/GenBank/DDBJ databases">
        <authorList>
            <person name="Swart Estienne"/>
        </authorList>
    </citation>
    <scope>NUCLEOTIDE SEQUENCE [LARGE SCALE GENOMIC DNA]</scope>
    <source>
        <strain evidence="2 3">130c</strain>
    </source>
</reference>
<feature type="compositionally biased region" description="Polar residues" evidence="1">
    <location>
        <begin position="494"/>
        <end position="517"/>
    </location>
</feature>
<protein>
    <submittedName>
        <fullName evidence="2">Uncharacterized protein</fullName>
    </submittedName>
</protein>
<dbReference type="AlphaFoldDB" id="A0A078BDQ8"/>
<sequence length="766" mass="89440">MDIIQKILKKKKPLLKRKNNKDSRTVEPYPKKTVSVLLNSEMLRDLRVFIIFDGNYEVIRYIDIIIKKSTRSPSELRQAKDFITQHPLVYDHGLGGQDDIEDFHSSHVQKGIGRVSFKLGKELNNIEIQEQVQKVTQPGNHTVSNKNLDPTNIVQMWQQKQDNDQEEAKKKINFRKASVDESIDFIQRKMYTKDLNHYFPNHMELIDVANQIFYGENPQEVNQSVDRNSKQATENQKSSTPLSKKGFKYLYSFNGEQLRFGFDEIGCLDDFVFLVDQSTFTSNNLKLLHFISDFQQFLKTNNQTVHNEILNQSILKQAQKDQLESKPKPPKSKTIFRKLTIQSRSKDNQVIINNGIVVQNKDQNNNNNKSKKTNSILRIETNKQSRNEQDDKILFSVSQVFQDDPEKKKCNSQKAAQMLLSKPDHSVQCQLYLICHLHQTKIQAFREEQVQDFIIIYYQLFKQVQAGQSDSLQRDTIALDRTKNIMNKVKQRMESQGLNTERQSKTQSGFGLQNTSTISRRNSPTKLKIDLKYRDQLSKNQVKNFDLQTSIEFFQKYYISDHFEQRISTLLNKKSYRDGNLTVRERNNKNVFFSRRSSVQALHQQPTTNAPQNMPIIMIPTSLQAQYGKDEQKHQQYMHQIQSPDRGSSQLKQFETLTSPSRNPNKDLEENSFVKFVEDSTNRQNGHPLIRQTSQNQRSFQVLSRNFPDRQQHAKSSTKQYIVGQDRIINEMKILESSGIVEDDDKEFKSIYQNILYKVQSSHDKL</sequence>
<feature type="region of interest" description="Disordered" evidence="1">
    <location>
        <begin position="493"/>
        <end position="517"/>
    </location>
</feature>
<evidence type="ECO:0000313" key="3">
    <source>
        <dbReference type="Proteomes" id="UP000039865"/>
    </source>
</evidence>
<dbReference type="EMBL" id="CCKQ01019290">
    <property type="protein sequence ID" value="CDW91312.1"/>
    <property type="molecule type" value="Genomic_DNA"/>
</dbReference>
<evidence type="ECO:0000256" key="1">
    <source>
        <dbReference type="SAM" id="MobiDB-lite"/>
    </source>
</evidence>
<dbReference type="InParanoid" id="A0A078BDQ8"/>